<evidence type="ECO:0000313" key="2">
    <source>
        <dbReference type="EMBL" id="NGO77789.1"/>
    </source>
</evidence>
<keyword evidence="2" id="KW-0540">Nuclease</keyword>
<keyword evidence="2" id="KW-0378">Hydrolase</keyword>
<keyword evidence="2" id="KW-0255">Endonuclease</keyword>
<gene>
    <name evidence="2" type="ORF">G6045_19310</name>
</gene>
<keyword evidence="3" id="KW-1185">Reference proteome</keyword>
<dbReference type="AlphaFoldDB" id="A0A6G4XJP9"/>
<evidence type="ECO:0000313" key="3">
    <source>
        <dbReference type="Proteomes" id="UP000481109"/>
    </source>
</evidence>
<dbReference type="CDD" id="cd06260">
    <property type="entry name" value="DUF820-like"/>
    <property type="match status" value="1"/>
</dbReference>
<comment type="caution">
    <text evidence="2">The sequence shown here is derived from an EMBL/GenBank/DDBJ whole genome shotgun (WGS) entry which is preliminary data.</text>
</comment>
<feature type="domain" description="Putative restriction endonuclease" evidence="1">
    <location>
        <begin position="16"/>
        <end position="192"/>
    </location>
</feature>
<protein>
    <submittedName>
        <fullName evidence="2">Uma2 family endonuclease</fullName>
    </submittedName>
</protein>
<proteinExistence type="predicted"/>
<dbReference type="InterPro" id="IPR008538">
    <property type="entry name" value="Uma2"/>
</dbReference>
<dbReference type="PANTHER" id="PTHR35400">
    <property type="entry name" value="SLR1083 PROTEIN"/>
    <property type="match status" value="1"/>
</dbReference>
<dbReference type="Proteomes" id="UP000481109">
    <property type="component" value="Unassembled WGS sequence"/>
</dbReference>
<dbReference type="Gene3D" id="3.90.1570.10">
    <property type="entry name" value="tt1808, chain A"/>
    <property type="match status" value="1"/>
</dbReference>
<organism evidence="2 3">
    <name type="scientific">Streptomyces mesophilus</name>
    <dbReference type="NCBI Taxonomy" id="1775132"/>
    <lineage>
        <taxon>Bacteria</taxon>
        <taxon>Bacillati</taxon>
        <taxon>Actinomycetota</taxon>
        <taxon>Actinomycetes</taxon>
        <taxon>Kitasatosporales</taxon>
        <taxon>Streptomycetaceae</taxon>
        <taxon>Streptomyces</taxon>
    </lineage>
</organism>
<dbReference type="RefSeq" id="WP_165333246.1">
    <property type="nucleotide sequence ID" value="NZ_JAAKZW010000076.1"/>
</dbReference>
<dbReference type="InterPro" id="IPR012296">
    <property type="entry name" value="Nuclease_put_TT1808"/>
</dbReference>
<dbReference type="InterPro" id="IPR011335">
    <property type="entry name" value="Restrct_endonuc-II-like"/>
</dbReference>
<dbReference type="SUPFAM" id="SSF52980">
    <property type="entry name" value="Restriction endonuclease-like"/>
    <property type="match status" value="1"/>
</dbReference>
<dbReference type="PANTHER" id="PTHR35400:SF3">
    <property type="entry name" value="SLL1072 PROTEIN"/>
    <property type="match status" value="1"/>
</dbReference>
<accession>A0A6G4XJP9</accession>
<evidence type="ECO:0000259" key="1">
    <source>
        <dbReference type="Pfam" id="PF05685"/>
    </source>
</evidence>
<dbReference type="EMBL" id="JAAKZW010000076">
    <property type="protein sequence ID" value="NGO77789.1"/>
    <property type="molecule type" value="Genomic_DNA"/>
</dbReference>
<reference evidence="2 3" key="1">
    <citation type="submission" date="2020-02" db="EMBL/GenBank/DDBJ databases">
        <title>Whole-genome analyses of novel actinobacteria.</title>
        <authorList>
            <person name="Sahin N."/>
            <person name="Tokatli A."/>
        </authorList>
    </citation>
    <scope>NUCLEOTIDE SEQUENCE [LARGE SCALE GENOMIC DNA]</scope>
    <source>
        <strain evidence="2 3">YC504</strain>
    </source>
</reference>
<dbReference type="GO" id="GO:0004519">
    <property type="term" value="F:endonuclease activity"/>
    <property type="evidence" value="ECO:0007669"/>
    <property type="project" value="UniProtKB-KW"/>
</dbReference>
<dbReference type="Pfam" id="PF05685">
    <property type="entry name" value="Uma2"/>
    <property type="match status" value="1"/>
</dbReference>
<name>A0A6G4XJP9_9ACTN</name>
<sequence length="201" mass="22316">MTAMAEHASRASLMSVEEFEALAAFAGRELDTVRLEFINGRVGFKGMTDGDHNEIIRWLQKRCMQAQADLWLYAGGELGLKVEAYRQGRAKPDAVLAPEESFAGQGDWADCTPVLMAVEVTSYDSDTDRRDRKEKPLAYGEAGIPFYLLIDRDQCTVTLHSGPDPDGGYRDTHKVKFGGQLTIPDPVGITLDTEILKNYVR</sequence>